<evidence type="ECO:0000313" key="4">
    <source>
        <dbReference type="RefSeq" id="XP_015592319.1"/>
    </source>
</evidence>
<keyword evidence="1" id="KW-1133">Transmembrane helix</keyword>
<evidence type="ECO:0000256" key="1">
    <source>
        <dbReference type="SAM" id="Phobius"/>
    </source>
</evidence>
<protein>
    <submittedName>
        <fullName evidence="4">Uncharacterized protein LOC107266394</fullName>
    </submittedName>
</protein>
<sequence>MALSRELLCRLQSEDEPLAKRLKLAENAFCSIDFPIIRKEDVILQWLCKICTVHSDAWQSLKNCLERGRLNTGASLKFEVKEILLTTLIDQLNNTEDISNRIIECGIWILSDIGMQQYFKSKLAQFALLCKSILNWIWRINGIEDYSKTNDTVNNKDMHSLNSLIHDCIKAVVDSNIRIYKQFSDKDIFASMFINDILYPLCLLIKDNSTDNTNRPGAEAYKCIQQILFGKARYEQYKIYNSQDESNSIPTQLFTTLIGRIEVVTLENNLAVFSSLLCAVLGSYRSDVTTVDLIFRNLVMSSGKHKIAIINVFLDYLSEVTFDFNNKVKDITLTEFFQQIVDEIISSEEFRPTDYKVLIGIAHLNPVIVESKIQIILKAVLLKKRSTELEKNLYTKLMISILISSIRLRRQQKMLPLCLMALKQVMMEQEHSNLEIWTIFPKLFIDKVTNSVTTMTSSQIISTLRSLIFHLNDCIQIMETVCSSTLSILIEATAILFVGFINGVRIFDYTTSLAVQQKFMEALKDVSASLSILTEKILNIKFDKRIILALLSSTLILSEAFCTLAYYSPKAVPSLPPFPISSDQWQQLVQRTANFGEDSCKKSMNKLFLYRIKTEQLKNQSTVKLRGLIGGLEQSWSLILDGNLEIIRFLSDKQLIELASLVLKNILSSKDDQQKWISILTEDDVQENTKFISAVICQLFIQMGQRIPSSTTKSIMEDIGSAKIYGTDITEETKYLAVLESISEKLKLDTWSSLNSDNFSIIQEYLTILLQLPLLDLNSHFKILTFMVIYTVRKECAQNEKVIDLCSQIFLDILDGGNFNIFQYLDVKSLIKEMPHNKILLKVIELFLRNSKSYSDLKPIISAARRNKELVSIILESIDKVKSKLTSTQKPAFKKVNQKLGQIMLDTLSTKINVTDDVKCLTIALKTAIANESTSEDLKNIVKLALHYIFESGISQTNQISGHAENGLLQEGLKLVAVLLRHRAFLEIEEDIINRIWSVMVHNPLQDLIVPLLDISKPKVFRNMITGMHNFTVEALREGNTSSLHNAMIMWNCIVKMDMGTIRNKTRLTAVHNILESIQIIEIPKTCWPETLKLLQSIISSKHMHISDENMDLILHIGINSLKTEQISACADILVLCLSILRLRKGLITDKLPVLLILYRKVVRLVVTESRKPIDPLSEQKLQGLALDIEKCTSALVKLKKDVTRIAPYIVADLIALFSQGVIPSYVKIPLENAVGYLFSICDEHAVTLLSRALPPAMQEIFKTSYDTYKKLYKFTGKI</sequence>
<keyword evidence="3" id="KW-1185">Reference proteome</keyword>
<dbReference type="KEGG" id="ccin:107266394"/>
<evidence type="ECO:0000313" key="3">
    <source>
        <dbReference type="Proteomes" id="UP000694920"/>
    </source>
</evidence>
<feature type="transmembrane region" description="Helical" evidence="1">
    <location>
        <begin position="486"/>
        <end position="507"/>
    </location>
</feature>
<dbReference type="Proteomes" id="UP000694920">
    <property type="component" value="Unplaced"/>
</dbReference>
<dbReference type="AlphaFoldDB" id="A0AAJ7BR63"/>
<feature type="transmembrane region" description="Helical" evidence="1">
    <location>
        <begin position="546"/>
        <end position="567"/>
    </location>
</feature>
<dbReference type="RefSeq" id="XP_015592319.1">
    <property type="nucleotide sequence ID" value="XM_015736833.2"/>
</dbReference>
<evidence type="ECO:0000259" key="2">
    <source>
        <dbReference type="Pfam" id="PF10441"/>
    </source>
</evidence>
<gene>
    <name evidence="4" type="primary">LOC107266394</name>
</gene>
<dbReference type="Pfam" id="PF10441">
    <property type="entry name" value="Urb2"/>
    <property type="match status" value="1"/>
</dbReference>
<dbReference type="GeneID" id="107266394"/>
<keyword evidence="1" id="KW-0472">Membrane</keyword>
<organism evidence="3 4">
    <name type="scientific">Cephus cinctus</name>
    <name type="common">Wheat stem sawfly</name>
    <dbReference type="NCBI Taxonomy" id="211228"/>
    <lineage>
        <taxon>Eukaryota</taxon>
        <taxon>Metazoa</taxon>
        <taxon>Ecdysozoa</taxon>
        <taxon>Arthropoda</taxon>
        <taxon>Hexapoda</taxon>
        <taxon>Insecta</taxon>
        <taxon>Pterygota</taxon>
        <taxon>Neoptera</taxon>
        <taxon>Endopterygota</taxon>
        <taxon>Hymenoptera</taxon>
        <taxon>Cephoidea</taxon>
        <taxon>Cephidae</taxon>
        <taxon>Cephus</taxon>
    </lineage>
</organism>
<dbReference type="InterPro" id="IPR018849">
    <property type="entry name" value="Urb2/Npa2_C"/>
</dbReference>
<proteinExistence type="predicted"/>
<accession>A0AAJ7BR63</accession>
<name>A0AAJ7BR63_CEPCN</name>
<reference evidence="4" key="1">
    <citation type="submission" date="2025-08" db="UniProtKB">
        <authorList>
            <consortium name="RefSeq"/>
        </authorList>
    </citation>
    <scope>IDENTIFICATION</scope>
</reference>
<keyword evidence="1" id="KW-0812">Transmembrane</keyword>
<feature type="domain" description="Nucleolar 27S pre-rRNA processing Urb2/Npa2 C-terminal" evidence="2">
    <location>
        <begin position="1091"/>
        <end position="1278"/>
    </location>
</feature>